<dbReference type="AlphaFoldDB" id="A0A438D4J6"/>
<name>A0A438D4J6_VITVI</name>
<dbReference type="GO" id="GO:0016740">
    <property type="term" value="F:transferase activity"/>
    <property type="evidence" value="ECO:0007669"/>
    <property type="project" value="UniProtKB-KW"/>
</dbReference>
<feature type="transmembrane region" description="Helical" evidence="1">
    <location>
        <begin position="12"/>
        <end position="32"/>
    </location>
</feature>
<dbReference type="PANTHER" id="PTHR48050">
    <property type="entry name" value="STEROL 3-BETA-GLUCOSYLTRANSFERASE"/>
    <property type="match status" value="1"/>
</dbReference>
<dbReference type="PANTHER" id="PTHR48050:SF13">
    <property type="entry name" value="STEROL 3-BETA-GLUCOSYLTRANSFERASE UGT80A2"/>
    <property type="match status" value="1"/>
</dbReference>
<gene>
    <name evidence="2" type="primary">UGT80A2_1</name>
    <name evidence="2" type="ORF">CK203_103728</name>
</gene>
<proteinExistence type="predicted"/>
<organism evidence="2 3">
    <name type="scientific">Vitis vinifera</name>
    <name type="common">Grape</name>
    <dbReference type="NCBI Taxonomy" id="29760"/>
    <lineage>
        <taxon>Eukaryota</taxon>
        <taxon>Viridiplantae</taxon>
        <taxon>Streptophyta</taxon>
        <taxon>Embryophyta</taxon>
        <taxon>Tracheophyta</taxon>
        <taxon>Spermatophyta</taxon>
        <taxon>Magnoliopsida</taxon>
        <taxon>eudicotyledons</taxon>
        <taxon>Gunneridae</taxon>
        <taxon>Pentapetalae</taxon>
        <taxon>rosids</taxon>
        <taxon>Vitales</taxon>
        <taxon>Vitaceae</taxon>
        <taxon>Viteae</taxon>
        <taxon>Vitis</taxon>
    </lineage>
</organism>
<dbReference type="EMBL" id="QGNW01001801">
    <property type="protein sequence ID" value="RVW30346.1"/>
    <property type="molecule type" value="Genomic_DNA"/>
</dbReference>
<keyword evidence="1" id="KW-0812">Transmembrane</keyword>
<evidence type="ECO:0000313" key="2">
    <source>
        <dbReference type="EMBL" id="RVW30346.1"/>
    </source>
</evidence>
<dbReference type="SUPFAM" id="SSF53756">
    <property type="entry name" value="UDP-Glycosyltransferase/glycogen phosphorylase"/>
    <property type="match status" value="1"/>
</dbReference>
<dbReference type="Gene3D" id="3.40.50.2000">
    <property type="entry name" value="Glycogen Phosphorylase B"/>
    <property type="match status" value="1"/>
</dbReference>
<dbReference type="InterPro" id="IPR050426">
    <property type="entry name" value="Glycosyltransferase_28"/>
</dbReference>
<evidence type="ECO:0000313" key="3">
    <source>
        <dbReference type="Proteomes" id="UP000288805"/>
    </source>
</evidence>
<sequence length="125" mass="14356">MTAKLDTEKFKYWLALVQFSLIFPIFGVVHLLTPGSPTSEFPHPLSRVKQPAGYRLSYQIVDSMIWLGIRDMVNDMRKKKLKLRPVTYLSGSQGSDSDIPHGYIWSPHLVPKPKGYCFVFMIKPE</sequence>
<dbReference type="Proteomes" id="UP000288805">
    <property type="component" value="Unassembled WGS sequence"/>
</dbReference>
<keyword evidence="1" id="KW-1133">Transmembrane helix</keyword>
<protein>
    <submittedName>
        <fullName evidence="2">Sterol 3-beta-glucosyltransferase UGT80A2</fullName>
    </submittedName>
</protein>
<reference evidence="2 3" key="1">
    <citation type="journal article" date="2018" name="PLoS Genet.">
        <title>Population sequencing reveals clonal diversity and ancestral inbreeding in the grapevine cultivar Chardonnay.</title>
        <authorList>
            <person name="Roach M.J."/>
            <person name="Johnson D.L."/>
            <person name="Bohlmann J."/>
            <person name="van Vuuren H.J."/>
            <person name="Jones S.J."/>
            <person name="Pretorius I.S."/>
            <person name="Schmidt S.A."/>
            <person name="Borneman A.R."/>
        </authorList>
    </citation>
    <scope>NUCLEOTIDE SEQUENCE [LARGE SCALE GENOMIC DNA]</scope>
    <source>
        <strain evidence="3">cv. Chardonnay</strain>
        <tissue evidence="2">Leaf</tissue>
    </source>
</reference>
<keyword evidence="2" id="KW-0808">Transferase</keyword>
<evidence type="ECO:0000256" key="1">
    <source>
        <dbReference type="SAM" id="Phobius"/>
    </source>
</evidence>
<accession>A0A438D4J6</accession>
<comment type="caution">
    <text evidence="2">The sequence shown here is derived from an EMBL/GenBank/DDBJ whole genome shotgun (WGS) entry which is preliminary data.</text>
</comment>
<keyword evidence="1" id="KW-0472">Membrane</keyword>